<dbReference type="EMBL" id="CP024915">
    <property type="protein sequence ID" value="AUZ89124.1"/>
    <property type="molecule type" value="Genomic_DNA"/>
</dbReference>
<dbReference type="Proteomes" id="UP000239187">
    <property type="component" value="Chromosome"/>
</dbReference>
<evidence type="ECO:0000313" key="1">
    <source>
        <dbReference type="EMBL" id="AUZ89124.1"/>
    </source>
</evidence>
<dbReference type="AlphaFoldDB" id="A0A2L0UIP6"/>
<dbReference type="RefSeq" id="WP_208740231.1">
    <property type="nucleotide sequence ID" value="NZ_CP024915.1"/>
</dbReference>
<protein>
    <submittedName>
        <fullName evidence="1">Uncharacterized protein</fullName>
    </submittedName>
</protein>
<gene>
    <name evidence="1" type="ORF">CVO76_16910</name>
</gene>
<accession>A0A2L0UIP6</accession>
<proteinExistence type="predicted"/>
<sequence length="64" mass="6599">MAGALVYAVRDVLPAAGALDAKAIALELDKGLRAYWGADHGITTSEMLATARDIKTSIGKAALN</sequence>
<reference evidence="1 2" key="1">
    <citation type="submission" date="2017-11" db="EMBL/GenBank/DDBJ databases">
        <title>Draft genome of Arthrobacter agilis strain UMCV2, a plant growth-promoting rhizobacterium and biocontrol capacity of phytopathogenic fungi.</title>
        <authorList>
            <person name="Martinez-Camara R."/>
            <person name="Santoyo G."/>
            <person name="Moreno-Hagelsieb G."/>
            <person name="Valencia-Cantero E."/>
        </authorList>
    </citation>
    <scope>NUCLEOTIDE SEQUENCE [LARGE SCALE GENOMIC DNA]</scope>
    <source>
        <strain evidence="1 2">UMCV2</strain>
    </source>
</reference>
<evidence type="ECO:0000313" key="2">
    <source>
        <dbReference type="Proteomes" id="UP000239187"/>
    </source>
</evidence>
<name>A0A2L0UIP6_9MICC</name>
<organism evidence="1 2">
    <name type="scientific">Arthrobacter agilis</name>
    <dbReference type="NCBI Taxonomy" id="37921"/>
    <lineage>
        <taxon>Bacteria</taxon>
        <taxon>Bacillati</taxon>
        <taxon>Actinomycetota</taxon>
        <taxon>Actinomycetes</taxon>
        <taxon>Micrococcales</taxon>
        <taxon>Micrococcaceae</taxon>
        <taxon>Arthrobacter</taxon>
    </lineage>
</organism>